<evidence type="ECO:0000256" key="17">
    <source>
        <dbReference type="ARBA" id="ARBA00024861"/>
    </source>
</evidence>
<accession>F4BA37</accession>
<dbReference type="InterPro" id="IPR013115">
    <property type="entry name" value="HisG_C"/>
</dbReference>
<keyword evidence="9 18" id="KW-0028">Amino-acid biosynthesis</keyword>
<evidence type="ECO:0000256" key="16">
    <source>
        <dbReference type="ARBA" id="ARBA00023102"/>
    </source>
</evidence>
<dbReference type="InterPro" id="IPR020621">
    <property type="entry name" value="ATP-PRT_HisG_long"/>
</dbReference>
<dbReference type="Pfam" id="PF08029">
    <property type="entry name" value="HisG_C"/>
    <property type="match status" value="1"/>
</dbReference>
<dbReference type="PROSITE" id="PS01316">
    <property type="entry name" value="ATP_P_PHORIBOSYLTR"/>
    <property type="match status" value="1"/>
</dbReference>
<dbReference type="NCBIfam" id="TIGR03455">
    <property type="entry name" value="HisG_C-term"/>
    <property type="match status" value="1"/>
</dbReference>
<evidence type="ECO:0000256" key="1">
    <source>
        <dbReference type="ARBA" id="ARBA00000915"/>
    </source>
</evidence>
<dbReference type="Gene3D" id="3.40.190.10">
    <property type="entry name" value="Periplasmic binding protein-like II"/>
    <property type="match status" value="2"/>
</dbReference>
<keyword evidence="22" id="KW-1185">Reference proteome</keyword>
<keyword evidence="11 18" id="KW-0808">Transferase</keyword>
<dbReference type="GO" id="GO:0005737">
    <property type="term" value="C:cytoplasm"/>
    <property type="evidence" value="ECO:0007669"/>
    <property type="project" value="UniProtKB-SubCell"/>
</dbReference>
<keyword evidence="14 18" id="KW-0067">ATP-binding</keyword>
<evidence type="ECO:0000313" key="21">
    <source>
        <dbReference type="EMBL" id="AEE94034.1"/>
    </source>
</evidence>
<dbReference type="EMBL" id="CP002535">
    <property type="protein sequence ID" value="AEE94034.1"/>
    <property type="molecule type" value="Genomic_DNA"/>
</dbReference>
<evidence type="ECO:0000256" key="14">
    <source>
        <dbReference type="ARBA" id="ARBA00022840"/>
    </source>
</evidence>
<dbReference type="Proteomes" id="UP000008458">
    <property type="component" value="Chromosome"/>
</dbReference>
<dbReference type="CDD" id="cd13594">
    <property type="entry name" value="PBP2_HisGL4"/>
    <property type="match status" value="1"/>
</dbReference>
<dbReference type="NCBIfam" id="TIGR00070">
    <property type="entry name" value="hisG"/>
    <property type="match status" value="1"/>
</dbReference>
<evidence type="ECO:0000256" key="15">
    <source>
        <dbReference type="ARBA" id="ARBA00022842"/>
    </source>
</evidence>
<keyword evidence="10 18" id="KW-0328">Glycosyltransferase</keyword>
<dbReference type="GO" id="GO:0000105">
    <property type="term" value="P:L-histidine biosynthetic process"/>
    <property type="evidence" value="ECO:0007669"/>
    <property type="project" value="UniProtKB-UniRule"/>
</dbReference>
<dbReference type="Gene3D" id="3.30.70.120">
    <property type="match status" value="1"/>
</dbReference>
<dbReference type="GO" id="GO:0003879">
    <property type="term" value="F:ATP phosphoribosyltransferase activity"/>
    <property type="evidence" value="ECO:0007669"/>
    <property type="project" value="UniProtKB-UniRule"/>
</dbReference>
<dbReference type="eggNOG" id="arCOG02208">
    <property type="taxonomic scope" value="Archaea"/>
</dbReference>
<evidence type="ECO:0000256" key="8">
    <source>
        <dbReference type="ARBA" id="ARBA00022490"/>
    </source>
</evidence>
<comment type="subcellular location">
    <subcellularLocation>
        <location evidence="3 18">Cytoplasm</location>
    </subcellularLocation>
</comment>
<dbReference type="SUPFAM" id="SSF53850">
    <property type="entry name" value="Periplasmic binding protein-like II"/>
    <property type="match status" value="1"/>
</dbReference>
<evidence type="ECO:0000256" key="3">
    <source>
        <dbReference type="ARBA" id="ARBA00004496"/>
    </source>
</evidence>
<keyword evidence="16 18" id="KW-0368">Histidine biosynthesis</keyword>
<evidence type="ECO:0000256" key="5">
    <source>
        <dbReference type="ARBA" id="ARBA00007955"/>
    </source>
</evidence>
<reference evidence="21 22" key="1">
    <citation type="journal article" date="2011" name="Extremophiles">
        <title>Genomic analysis of Acidianus hospitalis W1 a host for studying crenarchaeal virus and plasmid life cycles.</title>
        <authorList>
            <person name="You X.Y."/>
            <person name="Liu C."/>
            <person name="Wang S.Y."/>
            <person name="Jiang C.Y."/>
            <person name="Shah S.A."/>
            <person name="Prangishvili D."/>
            <person name="She Q."/>
            <person name="Liu S.J."/>
            <person name="Garrett R.A."/>
        </authorList>
    </citation>
    <scope>NUCLEOTIDE SEQUENCE [LARGE SCALE GENOMIC DNA]</scope>
    <source>
        <strain evidence="21 22">W1</strain>
    </source>
</reference>
<dbReference type="HOGENOM" id="CLU_038115_1_1_2"/>
<evidence type="ECO:0000256" key="11">
    <source>
        <dbReference type="ARBA" id="ARBA00022679"/>
    </source>
</evidence>
<comment type="catalytic activity">
    <reaction evidence="1 18">
        <text>1-(5-phospho-beta-D-ribosyl)-ATP + diphosphate = 5-phospho-alpha-D-ribose 1-diphosphate + ATP</text>
        <dbReference type="Rhea" id="RHEA:18473"/>
        <dbReference type="ChEBI" id="CHEBI:30616"/>
        <dbReference type="ChEBI" id="CHEBI:33019"/>
        <dbReference type="ChEBI" id="CHEBI:58017"/>
        <dbReference type="ChEBI" id="CHEBI:73183"/>
        <dbReference type="EC" id="2.4.2.17"/>
    </reaction>
</comment>
<evidence type="ECO:0000256" key="6">
    <source>
        <dbReference type="ARBA" id="ARBA00011946"/>
    </source>
</evidence>
<dbReference type="Pfam" id="PF01634">
    <property type="entry name" value="HisG"/>
    <property type="match status" value="1"/>
</dbReference>
<evidence type="ECO:0000313" key="22">
    <source>
        <dbReference type="Proteomes" id="UP000008458"/>
    </source>
</evidence>
<gene>
    <name evidence="18" type="primary">hisG</name>
    <name evidence="21" type="ordered locus">Ahos_1150</name>
</gene>
<evidence type="ECO:0000256" key="2">
    <source>
        <dbReference type="ARBA" id="ARBA00001946"/>
    </source>
</evidence>
<dbReference type="SUPFAM" id="SSF54913">
    <property type="entry name" value="GlnB-like"/>
    <property type="match status" value="1"/>
</dbReference>
<dbReference type="InterPro" id="IPR013820">
    <property type="entry name" value="ATP_PRibTrfase_cat"/>
</dbReference>
<dbReference type="STRING" id="933801.Ahos_1150"/>
<dbReference type="FunFam" id="3.30.70.120:FF:000002">
    <property type="entry name" value="ATP phosphoribosyltransferase"/>
    <property type="match status" value="1"/>
</dbReference>
<dbReference type="GO" id="GO:0000287">
    <property type="term" value="F:magnesium ion binding"/>
    <property type="evidence" value="ECO:0007669"/>
    <property type="project" value="UniProtKB-UniRule"/>
</dbReference>
<evidence type="ECO:0000256" key="4">
    <source>
        <dbReference type="ARBA" id="ARBA00004667"/>
    </source>
</evidence>
<keyword evidence="13 18" id="KW-0547">Nucleotide-binding</keyword>
<comment type="activity regulation">
    <text evidence="18">Feedback inhibited by histidine.</text>
</comment>
<comment type="similarity">
    <text evidence="5 18">Belongs to the ATP phosphoribosyltransferase family. Long subfamily.</text>
</comment>
<reference key="2">
    <citation type="journal article" date="2011" name="Extremophiles">
        <title>Genomic analyses of Acidianus hospitalis W1 a host for studying crenarchaeal virus and plasmid life cycles.</title>
        <authorList>
            <person name="You X.Y."/>
            <person name="Liu C."/>
            <person name="Wang S.Y."/>
            <person name="Jiang C.Y."/>
            <person name="Shah S.A."/>
            <person name="Prangishvili D."/>
            <person name="Liu S.J."/>
            <person name="Garrett R.A."/>
        </authorList>
    </citation>
    <scope>NUCLEOTIDE SEQUENCE</scope>
    <source>
        <strain>W1</strain>
    </source>
</reference>
<dbReference type="InterPro" id="IPR011322">
    <property type="entry name" value="N-reg_PII-like_a/b"/>
</dbReference>
<dbReference type="HAMAP" id="MF_00079">
    <property type="entry name" value="HisG_Long"/>
    <property type="match status" value="1"/>
</dbReference>
<comment type="pathway">
    <text evidence="4 18">Amino-acid biosynthesis; L-histidine biosynthesis; L-histidine from 5-phospho-alpha-D-ribose 1-diphosphate: step 1/9.</text>
</comment>
<evidence type="ECO:0000256" key="12">
    <source>
        <dbReference type="ARBA" id="ARBA00022723"/>
    </source>
</evidence>
<dbReference type="PANTHER" id="PTHR21403">
    <property type="entry name" value="ATP PHOSPHORIBOSYLTRANSFERASE ATP-PRTASE"/>
    <property type="match status" value="1"/>
</dbReference>
<feature type="domain" description="ATP phosphoribosyltransferase catalytic" evidence="19">
    <location>
        <begin position="60"/>
        <end position="219"/>
    </location>
</feature>
<comment type="cofactor">
    <cofactor evidence="2 18">
        <name>Mg(2+)</name>
        <dbReference type="ChEBI" id="CHEBI:18420"/>
    </cofactor>
</comment>
<sequence length="299" mass="33169">MRFWLKLWVRFLKVAIPNKGRLQQPTLQFLTQVGIKPLASDERALMIPTSWDGVQLVMMRTEDIPNLVEAGAAEIGITGHDYVTESKADVEELIKLDFGKAKIVLAVPQNWDVENVEDLRRKKNGIRIATKYYNIAKEYLDKVDIDAKIVKISGAAEVMPSLGAADAIIDVVSTGTTLKLHGLKPIDEILQTYAVVIGNKYWMKSEEAERVNLVLTMMKGVISARGRKMIFMNVDDSKLEDVISSLPAMLSPAISRLSKTNAWEVITVAEESQLPEVIAKAKAAGARDIVVVNIEKVVK</sequence>
<proteinExistence type="inferred from homology"/>
<evidence type="ECO:0000256" key="18">
    <source>
        <dbReference type="HAMAP-Rule" id="MF_00079"/>
    </source>
</evidence>
<dbReference type="AlphaFoldDB" id="F4BA37"/>
<evidence type="ECO:0000259" key="19">
    <source>
        <dbReference type="Pfam" id="PF01634"/>
    </source>
</evidence>
<evidence type="ECO:0000256" key="13">
    <source>
        <dbReference type="ARBA" id="ARBA00022741"/>
    </source>
</evidence>
<evidence type="ECO:0000259" key="20">
    <source>
        <dbReference type="Pfam" id="PF08029"/>
    </source>
</evidence>
<organism evidence="21 22">
    <name type="scientific">Acidianus hospitalis (strain W1)</name>
    <dbReference type="NCBI Taxonomy" id="933801"/>
    <lineage>
        <taxon>Archaea</taxon>
        <taxon>Thermoproteota</taxon>
        <taxon>Thermoprotei</taxon>
        <taxon>Sulfolobales</taxon>
        <taxon>Sulfolobaceae</taxon>
        <taxon>Acidianus</taxon>
    </lineage>
</organism>
<dbReference type="FunFam" id="3.40.190.10:FF:000008">
    <property type="entry name" value="ATP phosphoribosyltransferase"/>
    <property type="match status" value="1"/>
</dbReference>
<dbReference type="InterPro" id="IPR015867">
    <property type="entry name" value="N-reg_PII/ATP_PRibTrfase_C"/>
</dbReference>
<comment type="function">
    <text evidence="17 18">Catalyzes the condensation of ATP and 5-phosphoribose 1-diphosphate to form N'-(5'-phosphoribosyl)-ATP (PR-ATP). Has a crucial role in the pathway because the rate of histidine biosynthesis seems to be controlled primarily by regulation of HisG enzymatic activity.</text>
</comment>
<dbReference type="InterPro" id="IPR001348">
    <property type="entry name" value="ATP_PRibTrfase_HisG"/>
</dbReference>
<evidence type="ECO:0000256" key="9">
    <source>
        <dbReference type="ARBA" id="ARBA00022605"/>
    </source>
</evidence>
<protein>
    <recommendedName>
        <fullName evidence="7 18">ATP phosphoribosyltransferase</fullName>
        <shortName evidence="18">ATP-PRT</shortName>
        <shortName evidence="18">ATP-PRTase</shortName>
        <ecNumber evidence="6 18">2.4.2.17</ecNumber>
    </recommendedName>
</protein>
<dbReference type="InterPro" id="IPR018198">
    <property type="entry name" value="ATP_PRibTrfase_CS"/>
</dbReference>
<dbReference type="EC" id="2.4.2.17" evidence="6 18"/>
<keyword evidence="8 18" id="KW-0963">Cytoplasm</keyword>
<evidence type="ECO:0000256" key="10">
    <source>
        <dbReference type="ARBA" id="ARBA00022676"/>
    </source>
</evidence>
<dbReference type="PANTHER" id="PTHR21403:SF10">
    <property type="entry name" value="ATP PHOSPHORIBOSYLTRANSFERASE"/>
    <property type="match status" value="1"/>
</dbReference>
<name>F4BA37_ACIHW</name>
<dbReference type="UniPathway" id="UPA00031">
    <property type="reaction ID" value="UER00006"/>
</dbReference>
<keyword evidence="15 18" id="KW-0460">Magnesium</keyword>
<dbReference type="GO" id="GO:0005524">
    <property type="term" value="F:ATP binding"/>
    <property type="evidence" value="ECO:0007669"/>
    <property type="project" value="UniProtKB-KW"/>
</dbReference>
<dbReference type="KEGG" id="aho:Ahos_1150"/>
<keyword evidence="12 18" id="KW-0479">Metal-binding</keyword>
<feature type="domain" description="Histidine biosynthesis HisG C-terminal" evidence="20">
    <location>
        <begin position="224"/>
        <end position="296"/>
    </location>
</feature>
<evidence type="ECO:0000256" key="7">
    <source>
        <dbReference type="ARBA" id="ARBA00020998"/>
    </source>
</evidence>